<feature type="region of interest" description="Disordered" evidence="1">
    <location>
        <begin position="35"/>
        <end position="97"/>
    </location>
</feature>
<sequence length="97" mass="11129">MKEQARRRRIPFSRLGGSYRFTAEHLQEIIAIFEERPDPGADPTSSVLPASRSPYRRTAAQGVRLTARPPRRARNTSTRRPDTDQEGTRIGIRREAR</sequence>
<accession>A0ABV6VVJ5</accession>
<evidence type="ECO:0000256" key="1">
    <source>
        <dbReference type="SAM" id="MobiDB-lite"/>
    </source>
</evidence>
<keyword evidence="2" id="KW-0238">DNA-binding</keyword>
<organism evidence="2 3">
    <name type="scientific">Streptacidiphilus cavernicola</name>
    <dbReference type="NCBI Taxonomy" id="3342716"/>
    <lineage>
        <taxon>Bacteria</taxon>
        <taxon>Bacillati</taxon>
        <taxon>Actinomycetota</taxon>
        <taxon>Actinomycetes</taxon>
        <taxon>Kitasatosporales</taxon>
        <taxon>Streptomycetaceae</taxon>
        <taxon>Streptacidiphilus</taxon>
    </lineage>
</organism>
<dbReference type="RefSeq" id="WP_380536208.1">
    <property type="nucleotide sequence ID" value="NZ_JBHFAB010000009.1"/>
</dbReference>
<dbReference type="GO" id="GO:0003677">
    <property type="term" value="F:DNA binding"/>
    <property type="evidence" value="ECO:0007669"/>
    <property type="project" value="UniProtKB-KW"/>
</dbReference>
<comment type="caution">
    <text evidence="2">The sequence shown here is derived from an EMBL/GenBank/DDBJ whole genome shotgun (WGS) entry which is preliminary data.</text>
</comment>
<name>A0ABV6VVJ5_9ACTN</name>
<proteinExistence type="predicted"/>
<evidence type="ECO:0000313" key="3">
    <source>
        <dbReference type="Proteomes" id="UP001592531"/>
    </source>
</evidence>
<feature type="compositionally biased region" description="Basic and acidic residues" evidence="1">
    <location>
        <begin position="79"/>
        <end position="97"/>
    </location>
</feature>
<keyword evidence="3" id="KW-1185">Reference proteome</keyword>
<gene>
    <name evidence="2" type="ORF">ACEZDE_14210</name>
</gene>
<dbReference type="EMBL" id="JBHFAB010000009">
    <property type="protein sequence ID" value="MFC1417790.1"/>
    <property type="molecule type" value="Genomic_DNA"/>
</dbReference>
<evidence type="ECO:0000313" key="2">
    <source>
        <dbReference type="EMBL" id="MFC1417790.1"/>
    </source>
</evidence>
<reference evidence="2 3" key="1">
    <citation type="submission" date="2024-09" db="EMBL/GenBank/DDBJ databases">
        <authorList>
            <person name="Lee S.D."/>
        </authorList>
    </citation>
    <scope>NUCLEOTIDE SEQUENCE [LARGE SCALE GENOMIC DNA]</scope>
    <source>
        <strain evidence="2 3">N8-3</strain>
    </source>
</reference>
<dbReference type="Proteomes" id="UP001592531">
    <property type="component" value="Unassembled WGS sequence"/>
</dbReference>
<protein>
    <submittedName>
        <fullName evidence="2">DNA-binding protein</fullName>
    </submittedName>
</protein>